<dbReference type="InterPro" id="IPR008823">
    <property type="entry name" value="RuvB_wg_C"/>
</dbReference>
<dbReference type="InterPro" id="IPR008824">
    <property type="entry name" value="RuvB-like_N"/>
</dbReference>
<evidence type="ECO:0000256" key="10">
    <source>
        <dbReference type="SAM" id="MobiDB-lite"/>
    </source>
</evidence>
<dbReference type="CDD" id="cd00009">
    <property type="entry name" value="AAA"/>
    <property type="match status" value="1"/>
</dbReference>
<keyword evidence="12" id="KW-0347">Helicase</keyword>
<dbReference type="NCBIfam" id="NF000868">
    <property type="entry name" value="PRK00080.1"/>
    <property type="match status" value="1"/>
</dbReference>
<feature type="binding site" evidence="9">
    <location>
        <position position="186"/>
    </location>
    <ligand>
        <name>ATP</name>
        <dbReference type="ChEBI" id="CHEBI:30616"/>
    </ligand>
</feature>
<comment type="subunit">
    <text evidence="9">Homohexamer. Forms an RuvA(8)-RuvB(12)-Holliday junction (HJ) complex. HJ DNA is sandwiched between 2 RuvA tetramers; dsDNA enters through RuvA and exits via RuvB. An RuvB hexamer assembles on each DNA strand where it exits the tetramer. Each RuvB hexamer is contacted by two RuvA subunits (via domain III) on 2 adjacent RuvB subunits; this complex drives branch migration. In the full resolvosome a probable DNA-RuvA(4)-RuvB(12)-RuvC(2) complex forms which resolves the HJ.</text>
</comment>
<gene>
    <name evidence="9 12" type="primary">ruvB</name>
    <name evidence="12" type="ORF">EAH89_23965</name>
</gene>
<evidence type="ECO:0000256" key="3">
    <source>
        <dbReference type="ARBA" id="ARBA00022763"/>
    </source>
</evidence>
<evidence type="ECO:0000256" key="4">
    <source>
        <dbReference type="ARBA" id="ARBA00022801"/>
    </source>
</evidence>
<dbReference type="InterPro" id="IPR004605">
    <property type="entry name" value="DNA_helicase_Holl-junc_RuvB"/>
</dbReference>
<feature type="binding site" evidence="9">
    <location>
        <position position="71"/>
    </location>
    <ligand>
        <name>ATP</name>
        <dbReference type="ChEBI" id="CHEBI:30616"/>
    </ligand>
</feature>
<dbReference type="InterPro" id="IPR041445">
    <property type="entry name" value="AAA_lid_4"/>
</dbReference>
<dbReference type="Pfam" id="PF17864">
    <property type="entry name" value="AAA_lid_4"/>
    <property type="match status" value="1"/>
</dbReference>
<dbReference type="InterPro" id="IPR027417">
    <property type="entry name" value="P-loop_NTPase"/>
</dbReference>
<dbReference type="EMBL" id="RCZP01000037">
    <property type="protein sequence ID" value="TPG47049.1"/>
    <property type="molecule type" value="Genomic_DNA"/>
</dbReference>
<feature type="binding site" evidence="9">
    <location>
        <position position="71"/>
    </location>
    <ligand>
        <name>Mg(2+)</name>
        <dbReference type="ChEBI" id="CHEBI:18420"/>
    </ligand>
</feature>
<evidence type="ECO:0000256" key="1">
    <source>
        <dbReference type="ARBA" id="ARBA00022490"/>
    </source>
</evidence>
<feature type="binding site" evidence="9">
    <location>
        <position position="319"/>
    </location>
    <ligand>
        <name>DNA</name>
        <dbReference type="ChEBI" id="CHEBI:16991"/>
    </ligand>
</feature>
<sequence>MSASSNQDRITAGNRQDEDAAEATLRPQTLSDFTGQPALRENLSVFVQAARARGDALDHVLLFGPPGLGKTTLAQIVSRELGVGFRATSGPVLQRAGDLAAILTNLQPRDVLFVDEIHRLQPAIEETLYPAMEDFQLDLIIGEGPAARTVRIDLPPFTLVGATTRAGLLATPLRDRFGIPLRLQFYSPEELELIVARGAQKLGFVLTPDGAREIARRARGTPRIAGRLLRRIRDFAAVAGRPADKALADSALDRLEVDRLGLDAMDRRYLRRLADHHGGGPVGVETLAAALAESRDTLEEVIEPYLIQEGLILRTQRGRVLGLPGWKHLGMTPPRNALAAQGDLLDESDI</sequence>
<evidence type="ECO:0000256" key="8">
    <source>
        <dbReference type="ARBA" id="ARBA00023204"/>
    </source>
</evidence>
<feature type="binding site" evidence="9">
    <location>
        <position position="67"/>
    </location>
    <ligand>
        <name>ATP</name>
        <dbReference type="ChEBI" id="CHEBI:30616"/>
    </ligand>
</feature>
<dbReference type="OrthoDB" id="9804478at2"/>
<dbReference type="Pfam" id="PF05491">
    <property type="entry name" value="WHD_RuvB"/>
    <property type="match status" value="1"/>
</dbReference>
<comment type="domain">
    <text evidence="9">Has 3 domains, the large (RuvB-L) and small ATPase (RuvB-S) domains and the C-terminal head (RuvB-H) domain. The head domain binds DNA, while the ATPase domains jointly bind ATP, ADP or are empty depending on the state of the subunit in the translocation cycle. During a single DNA translocation step the structure of each domain remains the same, but their relative positions change.</text>
</comment>
<evidence type="ECO:0000259" key="11">
    <source>
        <dbReference type="SMART" id="SM00382"/>
    </source>
</evidence>
<dbReference type="EC" id="3.6.4.-" evidence="9"/>
<dbReference type="PANTHER" id="PTHR42848:SF1">
    <property type="entry name" value="HOLLIDAY JUNCTION BRANCH MIGRATION COMPLEX SUBUNIT RUVB"/>
    <property type="match status" value="1"/>
</dbReference>
<feature type="region of interest" description="Head domain (RuvB-H)" evidence="9">
    <location>
        <begin position="259"/>
        <end position="350"/>
    </location>
</feature>
<dbReference type="InterPro" id="IPR003593">
    <property type="entry name" value="AAA+_ATPase"/>
</dbReference>
<comment type="subcellular location">
    <subcellularLocation>
        <location evidence="9">Cytoplasm</location>
    </subcellularLocation>
</comment>
<feature type="binding site" evidence="9">
    <location>
        <position position="72"/>
    </location>
    <ligand>
        <name>ATP</name>
        <dbReference type="ChEBI" id="CHEBI:30616"/>
    </ligand>
</feature>
<dbReference type="Pfam" id="PF05496">
    <property type="entry name" value="RuvB_N"/>
    <property type="match status" value="1"/>
</dbReference>
<comment type="caution">
    <text evidence="9">Lacks conserved residue(s) required for the propagation of feature annotation.</text>
</comment>
<comment type="catalytic activity">
    <reaction evidence="9">
        <text>ATP + H2O = ADP + phosphate + H(+)</text>
        <dbReference type="Rhea" id="RHEA:13065"/>
        <dbReference type="ChEBI" id="CHEBI:15377"/>
        <dbReference type="ChEBI" id="CHEBI:15378"/>
        <dbReference type="ChEBI" id="CHEBI:30616"/>
        <dbReference type="ChEBI" id="CHEBI:43474"/>
        <dbReference type="ChEBI" id="CHEBI:456216"/>
    </reaction>
</comment>
<evidence type="ECO:0000256" key="7">
    <source>
        <dbReference type="ARBA" id="ARBA00023172"/>
    </source>
</evidence>
<feature type="binding site" evidence="9">
    <location>
        <position position="295"/>
    </location>
    <ligand>
        <name>DNA</name>
        <dbReference type="ChEBI" id="CHEBI:16991"/>
    </ligand>
</feature>
<dbReference type="PANTHER" id="PTHR42848">
    <property type="match status" value="1"/>
</dbReference>
<dbReference type="GO" id="GO:0006310">
    <property type="term" value="P:DNA recombination"/>
    <property type="evidence" value="ECO:0007669"/>
    <property type="project" value="UniProtKB-UniRule"/>
</dbReference>
<feature type="binding site" evidence="9">
    <location>
        <position position="223"/>
    </location>
    <ligand>
        <name>ATP</name>
        <dbReference type="ChEBI" id="CHEBI:30616"/>
    </ligand>
</feature>
<keyword evidence="7 9" id="KW-0233">DNA recombination</keyword>
<feature type="binding site" evidence="9">
    <location>
        <begin position="133"/>
        <end position="135"/>
    </location>
    <ligand>
        <name>ATP</name>
        <dbReference type="ChEBI" id="CHEBI:30616"/>
    </ligand>
</feature>
<dbReference type="HAMAP" id="MF_00016">
    <property type="entry name" value="DNA_HJ_migration_RuvB"/>
    <property type="match status" value="1"/>
</dbReference>
<feature type="binding site" evidence="9">
    <location>
        <position position="176"/>
    </location>
    <ligand>
        <name>ATP</name>
        <dbReference type="ChEBI" id="CHEBI:30616"/>
    </ligand>
</feature>
<dbReference type="RefSeq" id="WP_140886262.1">
    <property type="nucleotide sequence ID" value="NZ_RCZP01000037.1"/>
</dbReference>
<dbReference type="GO" id="GO:0016887">
    <property type="term" value="F:ATP hydrolysis activity"/>
    <property type="evidence" value="ECO:0007669"/>
    <property type="project" value="RHEA"/>
</dbReference>
<feature type="binding site" evidence="9">
    <location>
        <position position="314"/>
    </location>
    <ligand>
        <name>DNA</name>
        <dbReference type="ChEBI" id="CHEBI:16991"/>
    </ligand>
</feature>
<keyword evidence="5 9" id="KW-0067">ATP-binding</keyword>
<dbReference type="InterPro" id="IPR036390">
    <property type="entry name" value="WH_DNA-bd_sf"/>
</dbReference>
<evidence type="ECO:0000256" key="5">
    <source>
        <dbReference type="ARBA" id="ARBA00022840"/>
    </source>
</evidence>
<keyword evidence="2 9" id="KW-0547">Nucleotide-binding</keyword>
<dbReference type="InterPro" id="IPR036388">
    <property type="entry name" value="WH-like_DNA-bd_sf"/>
</dbReference>
<accession>A0A502FCM0</accession>
<dbReference type="AlphaFoldDB" id="A0A502FCM0"/>
<dbReference type="SMART" id="SM00382">
    <property type="entry name" value="AAA"/>
    <property type="match status" value="1"/>
</dbReference>
<feature type="region of interest" description="Disordered" evidence="10">
    <location>
        <begin position="1"/>
        <end position="22"/>
    </location>
</feature>
<feature type="binding site" evidence="9">
    <location>
        <position position="26"/>
    </location>
    <ligand>
        <name>ATP</name>
        <dbReference type="ChEBI" id="CHEBI:30616"/>
    </ligand>
</feature>
<dbReference type="SUPFAM" id="SSF46785">
    <property type="entry name" value="Winged helix' DNA-binding domain"/>
    <property type="match status" value="1"/>
</dbReference>
<dbReference type="SUPFAM" id="SSF52540">
    <property type="entry name" value="P-loop containing nucleoside triphosphate hydrolases"/>
    <property type="match status" value="1"/>
</dbReference>
<evidence type="ECO:0000256" key="2">
    <source>
        <dbReference type="ARBA" id="ARBA00022741"/>
    </source>
</evidence>
<evidence type="ECO:0000313" key="12">
    <source>
        <dbReference type="EMBL" id="TPG47049.1"/>
    </source>
</evidence>
<keyword evidence="8 9" id="KW-0234">DNA repair</keyword>
<keyword evidence="13" id="KW-1185">Reference proteome</keyword>
<dbReference type="GO" id="GO:0005524">
    <property type="term" value="F:ATP binding"/>
    <property type="evidence" value="ECO:0007669"/>
    <property type="project" value="UniProtKB-UniRule"/>
</dbReference>
<dbReference type="GO" id="GO:0009378">
    <property type="term" value="F:four-way junction helicase activity"/>
    <property type="evidence" value="ECO:0007669"/>
    <property type="project" value="InterPro"/>
</dbReference>
<organism evidence="12 13">
    <name type="scientific">Muricoccus nepalensis</name>
    <dbReference type="NCBI Taxonomy" id="1854500"/>
    <lineage>
        <taxon>Bacteria</taxon>
        <taxon>Pseudomonadati</taxon>
        <taxon>Pseudomonadota</taxon>
        <taxon>Alphaproteobacteria</taxon>
        <taxon>Acetobacterales</taxon>
        <taxon>Roseomonadaceae</taxon>
        <taxon>Muricoccus</taxon>
    </lineage>
</organism>
<feature type="binding site" evidence="9">
    <location>
        <position position="25"/>
    </location>
    <ligand>
        <name>ATP</name>
        <dbReference type="ChEBI" id="CHEBI:30616"/>
    </ligand>
</feature>
<feature type="domain" description="AAA+ ATPase" evidence="11">
    <location>
        <begin position="56"/>
        <end position="183"/>
    </location>
</feature>
<comment type="caution">
    <text evidence="12">The sequence shown here is derived from an EMBL/GenBank/DDBJ whole genome shotgun (WGS) entry which is preliminary data.</text>
</comment>
<dbReference type="GO" id="GO:0006281">
    <property type="term" value="P:DNA repair"/>
    <property type="evidence" value="ECO:0007669"/>
    <property type="project" value="UniProtKB-UniRule"/>
</dbReference>
<comment type="function">
    <text evidence="9">The RuvA-RuvB-RuvC complex processes Holliday junction (HJ) DNA during genetic recombination and DNA repair, while the RuvA-RuvB complex plays an important role in the rescue of blocked DNA replication forks via replication fork reversal (RFR). RuvA specifically binds to HJ cruciform DNA, conferring on it an open structure. The RuvB hexamer acts as an ATP-dependent pump, pulling dsDNA into and through the RuvAB complex. RuvB forms 2 homohexamers on either side of HJ DNA bound by 1 or 2 RuvA tetramers; 4 subunits per hexamer contact DNA at a time. Coordinated motions by a converter formed by DNA-disengaged RuvB subunits stimulates ATP hydrolysis and nucleotide exchange. Immobilization of the converter enables RuvB to convert the ATP-contained energy into a lever motion, pulling 2 nucleotides of DNA out of the RuvA tetramer per ATP hydrolyzed, thus driving DNA branch migration. The RuvB motors rotate together with the DNA substrate, which together with the progressing nucleotide cycle form the mechanistic basis for DNA recombination by continuous HJ branch migration. Branch migration allows RuvC to scan DNA until it finds its consensus sequence, where it cleaves and resolves cruciform DNA.</text>
</comment>
<feature type="binding site" evidence="9">
    <location>
        <position position="70"/>
    </location>
    <ligand>
        <name>ATP</name>
        <dbReference type="ChEBI" id="CHEBI:30616"/>
    </ligand>
</feature>
<dbReference type="GO" id="GO:0048476">
    <property type="term" value="C:Holliday junction resolvase complex"/>
    <property type="evidence" value="ECO:0007669"/>
    <property type="project" value="UniProtKB-UniRule"/>
</dbReference>
<keyword evidence="3 9" id="KW-0227">DNA damage</keyword>
<dbReference type="NCBIfam" id="TIGR00635">
    <property type="entry name" value="ruvB"/>
    <property type="match status" value="1"/>
</dbReference>
<dbReference type="Proteomes" id="UP000317078">
    <property type="component" value="Unassembled WGS sequence"/>
</dbReference>
<dbReference type="Gene3D" id="3.40.50.300">
    <property type="entry name" value="P-loop containing nucleotide triphosphate hydrolases"/>
    <property type="match status" value="1"/>
</dbReference>
<comment type="similarity">
    <text evidence="9">Belongs to the RuvB family.</text>
</comment>
<name>A0A502FCM0_9PROT</name>
<dbReference type="GO" id="GO:0000400">
    <property type="term" value="F:four-way junction DNA binding"/>
    <property type="evidence" value="ECO:0007669"/>
    <property type="project" value="UniProtKB-UniRule"/>
</dbReference>
<keyword evidence="1 9" id="KW-0963">Cytoplasm</keyword>
<evidence type="ECO:0000256" key="9">
    <source>
        <dbReference type="HAMAP-Rule" id="MF_00016"/>
    </source>
</evidence>
<evidence type="ECO:0000256" key="6">
    <source>
        <dbReference type="ARBA" id="ARBA00023125"/>
    </source>
</evidence>
<proteinExistence type="inferred from homology"/>
<keyword evidence="4 9" id="KW-0378">Hydrolase</keyword>
<protein>
    <recommendedName>
        <fullName evidence="9">Holliday junction branch migration complex subunit RuvB</fullName>
        <ecNumber evidence="9">3.6.4.-</ecNumber>
    </recommendedName>
</protein>
<dbReference type="Gene3D" id="1.10.10.10">
    <property type="entry name" value="Winged helix-like DNA-binding domain superfamily/Winged helix DNA-binding domain"/>
    <property type="match status" value="1"/>
</dbReference>
<dbReference type="GO" id="GO:0005737">
    <property type="term" value="C:cytoplasm"/>
    <property type="evidence" value="ECO:0007669"/>
    <property type="project" value="UniProtKB-SubCell"/>
</dbReference>
<keyword evidence="6 9" id="KW-0238">DNA-binding</keyword>
<reference evidence="12 13" key="1">
    <citation type="journal article" date="2019" name="Environ. Microbiol.">
        <title>Species interactions and distinct microbial communities in high Arctic permafrost affected cryosols are associated with the CH4 and CO2 gas fluxes.</title>
        <authorList>
            <person name="Altshuler I."/>
            <person name="Hamel J."/>
            <person name="Turney S."/>
            <person name="Magnuson E."/>
            <person name="Levesque R."/>
            <person name="Greer C."/>
            <person name="Whyte L.G."/>
        </authorList>
    </citation>
    <scope>NUCLEOTIDE SEQUENCE [LARGE SCALE GENOMIC DNA]</scope>
    <source>
        <strain evidence="12 13">S9.3B</strain>
    </source>
</reference>
<dbReference type="Gene3D" id="1.10.8.60">
    <property type="match status" value="1"/>
</dbReference>
<evidence type="ECO:0000313" key="13">
    <source>
        <dbReference type="Proteomes" id="UP000317078"/>
    </source>
</evidence>